<comment type="caution">
    <text evidence="1">The sequence shown here is derived from an EMBL/GenBank/DDBJ whole genome shotgun (WGS) entry which is preliminary data.</text>
</comment>
<evidence type="ECO:0000313" key="2">
    <source>
        <dbReference type="Proteomes" id="UP000601587"/>
    </source>
</evidence>
<reference evidence="1" key="1">
    <citation type="submission" date="2019-09" db="EMBL/GenBank/DDBJ databases">
        <title>Comparative genomic analysis of Lactobacillus helveticus.</title>
        <authorList>
            <person name="Zhang H."/>
            <person name="Chen Y."/>
            <person name="Zhong Z."/>
        </authorList>
    </citation>
    <scope>NUCLEOTIDE SEQUENCE</scope>
    <source>
        <strain evidence="1">IMAU50013</strain>
    </source>
</reference>
<gene>
    <name evidence="1" type="ORF">IMAU50013_00466</name>
</gene>
<dbReference type="Gene3D" id="3.40.960.10">
    <property type="entry name" value="VSR Endonuclease"/>
    <property type="match status" value="1"/>
</dbReference>
<accession>A0A9Q5C4S3</accession>
<dbReference type="RefSeq" id="WP_173004048.1">
    <property type="nucleotide sequence ID" value="NZ_WCGB01000005.1"/>
</dbReference>
<organism evidence="1 2">
    <name type="scientific">Lactobacillus helveticus</name>
    <name type="common">Lactobacillus suntoryeus</name>
    <dbReference type="NCBI Taxonomy" id="1587"/>
    <lineage>
        <taxon>Bacteria</taxon>
        <taxon>Bacillati</taxon>
        <taxon>Bacillota</taxon>
        <taxon>Bacilli</taxon>
        <taxon>Lactobacillales</taxon>
        <taxon>Lactobacillaceae</taxon>
        <taxon>Lactobacillus</taxon>
    </lineage>
</organism>
<dbReference type="AlphaFoldDB" id="A0A9Q5C4S3"/>
<name>A0A9Q5C4S3_LACHE</name>
<proteinExistence type="predicted"/>
<dbReference type="Proteomes" id="UP000601587">
    <property type="component" value="Unassembled WGS sequence"/>
</dbReference>
<evidence type="ECO:0000313" key="1">
    <source>
        <dbReference type="EMBL" id="NRN90940.1"/>
    </source>
</evidence>
<sequence>MPKRKTNAEFRKQVFDLVGDEYEFLEPYQGRKFKIWVRHNKCKRNYKTTPDTFLCGSRCPYCARKINSEKHRKSPEQFAKEVFKLVGNEYTFLEPYKGVDIKIKVKHNLCGNIYEVTPDNFLRGRRCPYEMTGYRKQMTEKINKKLAIKHLQLVHSYSGSAHRLLIFCQKCHLYFYSYYYSIKDNSISCPFCHKNKMVSVWDEFMFKKYLAKETKNEYKLISSFDGVDKPIKLLHIKCGHIYKVRPAGFIRGFRCAFCRYKKLSQKFRMSQENFAKRMQQKHGNEYEILGKYINAKTKIKFLHRNCGRTFYTVPYSILNGTGCPYCCKSHGEKFIAQYLKKHYIKYNIQKRFENCRNKRSLPFDFYLPTLKTCIEFDGQQHYEPIDFFGGQMQFDKQQQNDAIKDNFCQKHHIRLIRIRYDQNVNEVLNHELKPIKESINYKQLSLL</sequence>
<dbReference type="EMBL" id="WCGB01000005">
    <property type="protein sequence ID" value="NRN90940.1"/>
    <property type="molecule type" value="Genomic_DNA"/>
</dbReference>
<protein>
    <submittedName>
        <fullName evidence="1">Uncharacterized protein</fullName>
    </submittedName>
</protein>